<feature type="repeat" description="WD" evidence="3">
    <location>
        <begin position="288"/>
        <end position="322"/>
    </location>
</feature>
<evidence type="ECO:0000256" key="2">
    <source>
        <dbReference type="ARBA" id="ARBA00022737"/>
    </source>
</evidence>
<evidence type="ECO:0008006" key="7">
    <source>
        <dbReference type="Google" id="ProtNLM"/>
    </source>
</evidence>
<name>A0A0C9VSF3_9AGAM</name>
<dbReference type="PROSITE" id="PS00678">
    <property type="entry name" value="WD_REPEATS_1"/>
    <property type="match status" value="2"/>
</dbReference>
<feature type="repeat" description="WD" evidence="3">
    <location>
        <begin position="171"/>
        <end position="201"/>
    </location>
</feature>
<dbReference type="Pfam" id="PF00400">
    <property type="entry name" value="WD40"/>
    <property type="match status" value="7"/>
</dbReference>
<evidence type="ECO:0000313" key="5">
    <source>
        <dbReference type="EMBL" id="KIJ60810.1"/>
    </source>
</evidence>
<dbReference type="EMBL" id="KN839868">
    <property type="protein sequence ID" value="KIJ60810.1"/>
    <property type="molecule type" value="Genomic_DNA"/>
</dbReference>
<dbReference type="CDD" id="cd00200">
    <property type="entry name" value="WD40"/>
    <property type="match status" value="1"/>
</dbReference>
<dbReference type="PROSITE" id="PS50294">
    <property type="entry name" value="WD_REPEATS_REGION"/>
    <property type="match status" value="5"/>
</dbReference>
<feature type="compositionally biased region" description="Low complexity" evidence="4">
    <location>
        <begin position="1"/>
        <end position="24"/>
    </location>
</feature>
<dbReference type="PRINTS" id="PR00320">
    <property type="entry name" value="GPROTEINBRPT"/>
</dbReference>
<feature type="compositionally biased region" description="Polar residues" evidence="4">
    <location>
        <begin position="440"/>
        <end position="450"/>
    </location>
</feature>
<dbReference type="InterPro" id="IPR011047">
    <property type="entry name" value="Quinoprotein_ADH-like_sf"/>
</dbReference>
<dbReference type="InterPro" id="IPR015943">
    <property type="entry name" value="WD40/YVTN_repeat-like_dom_sf"/>
</dbReference>
<dbReference type="Gene3D" id="2.130.10.10">
    <property type="entry name" value="YVTN repeat-like/Quinoprotein amine dehydrogenase"/>
    <property type="match status" value="3"/>
</dbReference>
<protein>
    <recommendedName>
        <fullName evidence="7">WD40 repeat-like protein</fullName>
    </recommendedName>
</protein>
<feature type="repeat" description="WD" evidence="3">
    <location>
        <begin position="203"/>
        <end position="244"/>
    </location>
</feature>
<organism evidence="5 6">
    <name type="scientific">Hydnomerulius pinastri MD-312</name>
    <dbReference type="NCBI Taxonomy" id="994086"/>
    <lineage>
        <taxon>Eukaryota</taxon>
        <taxon>Fungi</taxon>
        <taxon>Dikarya</taxon>
        <taxon>Basidiomycota</taxon>
        <taxon>Agaricomycotina</taxon>
        <taxon>Agaricomycetes</taxon>
        <taxon>Agaricomycetidae</taxon>
        <taxon>Boletales</taxon>
        <taxon>Boletales incertae sedis</taxon>
        <taxon>Leucogyrophana</taxon>
    </lineage>
</organism>
<feature type="compositionally biased region" description="Basic and acidic residues" evidence="4">
    <location>
        <begin position="424"/>
        <end position="433"/>
    </location>
</feature>
<dbReference type="PANTHER" id="PTHR44129">
    <property type="entry name" value="WD REPEAT-CONTAINING PROTEIN POP1"/>
    <property type="match status" value="1"/>
</dbReference>
<dbReference type="OrthoDB" id="3203311at2759"/>
<keyword evidence="6" id="KW-1185">Reference proteome</keyword>
<keyword evidence="2" id="KW-0677">Repeat</keyword>
<dbReference type="InterPro" id="IPR050349">
    <property type="entry name" value="WD_LIS1/nudF_dynein_reg"/>
</dbReference>
<dbReference type="SMART" id="SM00320">
    <property type="entry name" value="WD40"/>
    <property type="match status" value="7"/>
</dbReference>
<keyword evidence="1 3" id="KW-0853">WD repeat</keyword>
<dbReference type="HOGENOM" id="CLU_000288_57_33_1"/>
<accession>A0A0C9VSF3</accession>
<sequence>MASSPSGSSTPSSKPSTEAPSPSSQTPLKVLEGHSGLVWRVAFFPYGRRLLSASHDGTLIIWDVESGEIEKKVTGHTGRVNSIAIAPDGSIFASGSDDEMLRFWHGLTGEPEGPPIATGFKDDGVWDISFSPDGLRVAATGGRYVQIWDTHTREPIAAPLEVPDGGWYTTAFSPDGSRIAADAGDGTVRVWDSVNGEVVFESLKGHSGRVQCAVFTPDGEQLVTCAEDNAICRWDMESGELIGTPLEGHTREVYGVVPSPNGKILASSGGDNTVRFWDLKTGDSKPTFLQHGDWVTAAAFSSDGRLLAVACYDTKVYIWDMEAIEAEFKDDSDSFLDLPATMPLGQSAGVAEVDQHGVDPLDFMATGYGPPGPHQRGPAEDPKKKNPSKGFKNVLRRFQQNVRSLRPRRRDTNGNPLPPVVGVHEGRMDERNVAGDPGTNRGSIDENQGTPVVYHSESDSDEELPDPYEGLNVVVRYLCYCTCIRSR</sequence>
<evidence type="ECO:0000256" key="4">
    <source>
        <dbReference type="SAM" id="MobiDB-lite"/>
    </source>
</evidence>
<dbReference type="SUPFAM" id="SSF50998">
    <property type="entry name" value="Quinoprotein alcohol dehydrogenase-like"/>
    <property type="match status" value="1"/>
</dbReference>
<dbReference type="InterPro" id="IPR020472">
    <property type="entry name" value="WD40_PAC1"/>
</dbReference>
<reference evidence="5 6" key="1">
    <citation type="submission" date="2014-04" db="EMBL/GenBank/DDBJ databases">
        <title>Evolutionary Origins and Diversification of the Mycorrhizal Mutualists.</title>
        <authorList>
            <consortium name="DOE Joint Genome Institute"/>
            <consortium name="Mycorrhizal Genomics Consortium"/>
            <person name="Kohler A."/>
            <person name="Kuo A."/>
            <person name="Nagy L.G."/>
            <person name="Floudas D."/>
            <person name="Copeland A."/>
            <person name="Barry K.W."/>
            <person name="Cichocki N."/>
            <person name="Veneault-Fourrey C."/>
            <person name="LaButti K."/>
            <person name="Lindquist E.A."/>
            <person name="Lipzen A."/>
            <person name="Lundell T."/>
            <person name="Morin E."/>
            <person name="Murat C."/>
            <person name="Riley R."/>
            <person name="Ohm R."/>
            <person name="Sun H."/>
            <person name="Tunlid A."/>
            <person name="Henrissat B."/>
            <person name="Grigoriev I.V."/>
            <person name="Hibbett D.S."/>
            <person name="Martin F."/>
        </authorList>
    </citation>
    <scope>NUCLEOTIDE SEQUENCE [LARGE SCALE GENOMIC DNA]</scope>
    <source>
        <strain evidence="5 6">MD-312</strain>
    </source>
</reference>
<feature type="repeat" description="WD" evidence="3">
    <location>
        <begin position="246"/>
        <end position="287"/>
    </location>
</feature>
<evidence type="ECO:0000256" key="3">
    <source>
        <dbReference type="PROSITE-ProRule" id="PRU00221"/>
    </source>
</evidence>
<feature type="repeat" description="WD" evidence="3">
    <location>
        <begin position="73"/>
        <end position="104"/>
    </location>
</feature>
<dbReference type="InterPro" id="IPR001680">
    <property type="entry name" value="WD40_rpt"/>
</dbReference>
<dbReference type="InterPro" id="IPR019775">
    <property type="entry name" value="WD40_repeat_CS"/>
</dbReference>
<evidence type="ECO:0000313" key="6">
    <source>
        <dbReference type="Proteomes" id="UP000053820"/>
    </source>
</evidence>
<feature type="repeat" description="WD" evidence="3">
    <location>
        <begin position="31"/>
        <end position="72"/>
    </location>
</feature>
<dbReference type="AlphaFoldDB" id="A0A0C9VSF3"/>
<feature type="region of interest" description="Disordered" evidence="4">
    <location>
        <begin position="1"/>
        <end position="28"/>
    </location>
</feature>
<proteinExistence type="predicted"/>
<evidence type="ECO:0000256" key="1">
    <source>
        <dbReference type="ARBA" id="ARBA00022574"/>
    </source>
</evidence>
<dbReference type="PROSITE" id="PS50082">
    <property type="entry name" value="WD_REPEATS_2"/>
    <property type="match status" value="6"/>
</dbReference>
<gene>
    <name evidence="5" type="ORF">HYDPIDRAFT_116664</name>
</gene>
<feature type="region of interest" description="Disordered" evidence="4">
    <location>
        <begin position="364"/>
        <end position="466"/>
    </location>
</feature>
<dbReference type="Proteomes" id="UP000053820">
    <property type="component" value="Unassembled WGS sequence"/>
</dbReference>